<keyword evidence="4" id="KW-0597">Phosphoprotein</keyword>
<feature type="domain" description="Carrier" evidence="7">
    <location>
        <begin position="13"/>
        <end position="91"/>
    </location>
</feature>
<dbReference type="CDD" id="cd00610">
    <property type="entry name" value="OAT_like"/>
    <property type="match status" value="1"/>
</dbReference>
<dbReference type="SUPFAM" id="SSF52777">
    <property type="entry name" value="CoA-dependent acyltransferases"/>
    <property type="match status" value="2"/>
</dbReference>
<accession>A0A7U3MXV9</accession>
<dbReference type="InterPro" id="IPR036736">
    <property type="entry name" value="ACP-like_sf"/>
</dbReference>
<dbReference type="Gene3D" id="1.10.1200.10">
    <property type="entry name" value="ACP-like"/>
    <property type="match status" value="1"/>
</dbReference>
<dbReference type="Gene3D" id="3.30.559.10">
    <property type="entry name" value="Chloramphenicol acetyltransferase-like domain"/>
    <property type="match status" value="1"/>
</dbReference>
<dbReference type="Gene3D" id="3.30.559.30">
    <property type="entry name" value="Nonribosomal peptide synthetase, condensation domain"/>
    <property type="match status" value="1"/>
</dbReference>
<dbReference type="GO" id="GO:0008483">
    <property type="term" value="F:transaminase activity"/>
    <property type="evidence" value="ECO:0007669"/>
    <property type="project" value="UniProtKB-KW"/>
</dbReference>
<dbReference type="InterPro" id="IPR020806">
    <property type="entry name" value="PKS_PP-bd"/>
</dbReference>
<dbReference type="PROSITE" id="PS50075">
    <property type="entry name" value="CARRIER"/>
    <property type="match status" value="1"/>
</dbReference>
<evidence type="ECO:0000256" key="1">
    <source>
        <dbReference type="ARBA" id="ARBA00001933"/>
    </source>
</evidence>
<dbReference type="SMART" id="SM01294">
    <property type="entry name" value="PKS_PP_betabranch"/>
    <property type="match status" value="1"/>
</dbReference>
<evidence type="ECO:0000259" key="7">
    <source>
        <dbReference type="PROSITE" id="PS50075"/>
    </source>
</evidence>
<keyword evidence="5" id="KW-0663">Pyridoxal phosphate</keyword>
<dbReference type="SUPFAM" id="SSF53383">
    <property type="entry name" value="PLP-dependent transferases"/>
    <property type="match status" value="1"/>
</dbReference>
<dbReference type="GO" id="GO:0030170">
    <property type="term" value="F:pyridoxal phosphate binding"/>
    <property type="evidence" value="ECO:0007669"/>
    <property type="project" value="InterPro"/>
</dbReference>
<dbReference type="InterPro" id="IPR015422">
    <property type="entry name" value="PyrdxlP-dep_Trfase_small"/>
</dbReference>
<evidence type="ECO:0000256" key="2">
    <source>
        <dbReference type="ARBA" id="ARBA00001957"/>
    </source>
</evidence>
<keyword evidence="8" id="KW-0808">Transferase</keyword>
<evidence type="ECO:0000313" key="8">
    <source>
        <dbReference type="EMBL" id="QKW94311.1"/>
    </source>
</evidence>
<dbReference type="InterPro" id="IPR005814">
    <property type="entry name" value="Aminotrans_3"/>
</dbReference>
<feature type="region of interest" description="Disordered" evidence="6">
    <location>
        <begin position="149"/>
        <end position="172"/>
    </location>
</feature>
<organism evidence="8">
    <name type="scientific">Stigmatella aurantiaca</name>
    <dbReference type="NCBI Taxonomy" id="41"/>
    <lineage>
        <taxon>Bacteria</taxon>
        <taxon>Pseudomonadati</taxon>
        <taxon>Myxococcota</taxon>
        <taxon>Myxococcia</taxon>
        <taxon>Myxococcales</taxon>
        <taxon>Cystobacterineae</taxon>
        <taxon>Archangiaceae</taxon>
        <taxon>Stigmatella</taxon>
    </lineage>
</organism>
<comment type="cofactor">
    <cofactor evidence="2">
        <name>pantetheine 4'-phosphate</name>
        <dbReference type="ChEBI" id="CHEBI:47942"/>
    </cofactor>
</comment>
<dbReference type="InterPro" id="IPR009081">
    <property type="entry name" value="PP-bd_ACP"/>
</dbReference>
<dbReference type="InterPro" id="IPR006162">
    <property type="entry name" value="Ppantetheine_attach_site"/>
</dbReference>
<dbReference type="SMART" id="SM00823">
    <property type="entry name" value="PKS_PP"/>
    <property type="match status" value="1"/>
</dbReference>
<evidence type="ECO:0000256" key="3">
    <source>
        <dbReference type="ARBA" id="ARBA00022450"/>
    </source>
</evidence>
<dbReference type="GO" id="GO:0031177">
    <property type="term" value="F:phosphopantetheine binding"/>
    <property type="evidence" value="ECO:0007669"/>
    <property type="project" value="InterPro"/>
</dbReference>
<dbReference type="EMBL" id="MT513751">
    <property type="protein sequence ID" value="QKW94311.1"/>
    <property type="molecule type" value="Genomic_DNA"/>
</dbReference>
<dbReference type="Pfam" id="PF00202">
    <property type="entry name" value="Aminotran_3"/>
    <property type="match status" value="1"/>
</dbReference>
<dbReference type="Pfam" id="PF00668">
    <property type="entry name" value="Condensation"/>
    <property type="match status" value="1"/>
</dbReference>
<dbReference type="PROSITE" id="PS00012">
    <property type="entry name" value="PHOSPHOPANTETHEINE"/>
    <property type="match status" value="1"/>
</dbReference>
<dbReference type="Pfam" id="PF00550">
    <property type="entry name" value="PP-binding"/>
    <property type="match status" value="1"/>
</dbReference>
<dbReference type="Gene3D" id="3.90.1150.10">
    <property type="entry name" value="Aspartate Aminotransferase, domain 1"/>
    <property type="match status" value="1"/>
</dbReference>
<dbReference type="AlphaFoldDB" id="A0A7U3MXV9"/>
<reference evidence="8" key="1">
    <citation type="submission" date="2020-05" db="EMBL/GenBank/DDBJ databases">
        <title>Structure and Biosynthesis of Myxolipoxazoles and Myxopyrimidinols: Unique Myxobacterial Fatty Acids Featuring Isoxazole and 4-Pyrimidinol Heterocycles.</title>
        <authorList>
            <person name="Popoff A."/>
            <person name="Hug J.J."/>
            <person name="Walesch S."/>
            <person name="Garcia R."/>
            <person name="Mueller R."/>
        </authorList>
    </citation>
    <scope>NUCLEOTIDE SEQUENCE</scope>
    <source>
        <strain evidence="8">Sg a32</strain>
    </source>
</reference>
<dbReference type="InterPro" id="IPR015424">
    <property type="entry name" value="PyrdxlP-dep_Trfase"/>
</dbReference>
<evidence type="ECO:0000256" key="6">
    <source>
        <dbReference type="SAM" id="MobiDB-lite"/>
    </source>
</evidence>
<protein>
    <submittedName>
        <fullName evidence="8">Aminotransferase</fullName>
    </submittedName>
</protein>
<dbReference type="InterPro" id="IPR001242">
    <property type="entry name" value="Condensation_dom"/>
</dbReference>
<dbReference type="InterPro" id="IPR023213">
    <property type="entry name" value="CAT-like_dom_sf"/>
</dbReference>
<dbReference type="PANTHER" id="PTHR43713:SF3">
    <property type="entry name" value="GLUTAMATE-1-SEMIALDEHYDE 2,1-AMINOMUTASE 1, CHLOROPLASTIC-RELATED"/>
    <property type="match status" value="1"/>
</dbReference>
<dbReference type="SUPFAM" id="SSF47336">
    <property type="entry name" value="ACP-like"/>
    <property type="match status" value="1"/>
</dbReference>
<evidence type="ECO:0000256" key="4">
    <source>
        <dbReference type="ARBA" id="ARBA00022553"/>
    </source>
</evidence>
<keyword evidence="8" id="KW-0032">Aminotransferase</keyword>
<dbReference type="Gene3D" id="3.40.640.10">
    <property type="entry name" value="Type I PLP-dependent aspartate aminotransferase-like (Major domain)"/>
    <property type="match status" value="1"/>
</dbReference>
<sequence length="1101" mass="120858">MGTDMSLETSSNDAVSRITDLVLREVAYCLKQAPENINPHLSFADMGADSLVLLEALQEINARFHVSLAVLELYERVNTIAKVARHIHEQGTSTEPPTATEPAPEPLSLPELTLASPAPRGDGNRQGIEDIVRQQLDLMARQLSLFGKRSAGGAANERTSERTAPTPLQRVNTPERTTPVRVVPVATQGKSEADRFSAFSVKLGKDEREDDAEKVAHIQQLITSVTAKAPQSKRLAQHYRQVLADNRVSAGFRPLLKEMVFPIVAEKAQGAHVTDVDGNSYLDFTMGFGAHFFGHSPDFVTNAVKAQIERGVPIGPQSPLAGRVAELICELTGHARVTFCNTGTEATMTAVRLARAKTGRDKVVIFRNSYHGTFDAFLARGSASSDESRPASLGTPGSLVKDTVVLDYCEQSALDYIERHAKEIAAVLAEPVQSRAPSMQPAAFLRQLRKLTQERDIALIFDEVIAGFRCARGGAQQLFDVRADICTYGKVVGGGMPIGVVAGSAAYMDVLDGGFWQYGDASFPSTPTIFFAGTFTKHPLAMAASLAVLEHIKGLDEQLYRSMNERTERLSAQLNAAFEAEGADVTVEHFSSLFRFSTKGNLDVFYYRLLEAGYFIWEGRNCFLSTEHTDAELSRFVESVRKIAHELVAHRLLPVRDASNASALAERPIADAQRRFHELMRSGPDGSVACNLCYGLRFDEAVDIDRLSAASASVLSGQEALWYRFDFERRTQKLLPASERRVHIERVESPERASEPGLIERLMAAEQKTPLAPDAGANARINITRFADGATLVSLCVHHLICDGWALVSVFERIAALYSGGSASAANVPYTRWSEHEAHYRQSEQYASDKRFWQGAIDTIADYQRGHAFGPLRHRGAVGGRPGGRARLSIGEELTSLFKAQAKTDGVTLFTALLAGFQAFLHLAYRTRLPVIGIPFANRTTRDLKQIVGTCVNLLPLVPIHGQDTTFDAILARTRNDMTEMFKHSMFPYAEMCEQYRSATSEPQGAPVEVTFNVEPVSQLPRFGSHQPSLVSAVNDRIEFDLSCNVFVLPTDITLELDYDTGLFAEDAVYGLLNLYSKIVENYAKRADAARRANTPARGAA</sequence>
<proteinExistence type="predicted"/>
<keyword evidence="3" id="KW-0596">Phosphopantetheine</keyword>
<name>A0A7U3MXV9_STIAU</name>
<feature type="compositionally biased region" description="Low complexity" evidence="6">
    <location>
        <begin position="94"/>
        <end position="119"/>
    </location>
</feature>
<comment type="cofactor">
    <cofactor evidence="1">
        <name>pyridoxal 5'-phosphate</name>
        <dbReference type="ChEBI" id="CHEBI:597326"/>
    </cofactor>
</comment>
<dbReference type="PANTHER" id="PTHR43713">
    <property type="entry name" value="GLUTAMATE-1-SEMIALDEHYDE 2,1-AMINOMUTASE"/>
    <property type="match status" value="1"/>
</dbReference>
<evidence type="ECO:0000256" key="5">
    <source>
        <dbReference type="ARBA" id="ARBA00022898"/>
    </source>
</evidence>
<dbReference type="InterPro" id="IPR015421">
    <property type="entry name" value="PyrdxlP-dep_Trfase_major"/>
</dbReference>
<feature type="region of interest" description="Disordered" evidence="6">
    <location>
        <begin position="88"/>
        <end position="125"/>
    </location>
</feature>